<reference evidence="1 2" key="1">
    <citation type="journal article" date="2018" name="Front. Microbiol.">
        <title>Genomic and genetic insights into a cosmopolitan fungus, Paecilomyces variotii (Eurotiales).</title>
        <authorList>
            <person name="Urquhart A.S."/>
            <person name="Mondo S.J."/>
            <person name="Makela M.R."/>
            <person name="Hane J.K."/>
            <person name="Wiebenga A."/>
            <person name="He G."/>
            <person name="Mihaltcheva S."/>
            <person name="Pangilinan J."/>
            <person name="Lipzen A."/>
            <person name="Barry K."/>
            <person name="de Vries R.P."/>
            <person name="Grigoriev I.V."/>
            <person name="Idnurm A."/>
        </authorList>
    </citation>
    <scope>NUCLEOTIDE SEQUENCE [LARGE SCALE GENOMIC DNA]</scope>
    <source>
        <strain evidence="1 2">CBS 101075</strain>
    </source>
</reference>
<proteinExistence type="predicted"/>
<organism evidence="1 2">
    <name type="scientific">Byssochlamys spectabilis</name>
    <name type="common">Paecilomyces variotii</name>
    <dbReference type="NCBI Taxonomy" id="264951"/>
    <lineage>
        <taxon>Eukaryota</taxon>
        <taxon>Fungi</taxon>
        <taxon>Dikarya</taxon>
        <taxon>Ascomycota</taxon>
        <taxon>Pezizomycotina</taxon>
        <taxon>Eurotiomycetes</taxon>
        <taxon>Eurotiomycetidae</taxon>
        <taxon>Eurotiales</taxon>
        <taxon>Thermoascaceae</taxon>
        <taxon>Paecilomyces</taxon>
    </lineage>
</organism>
<dbReference type="EMBL" id="RCNU01000017">
    <property type="protein sequence ID" value="RWQ91703.1"/>
    <property type="molecule type" value="Genomic_DNA"/>
</dbReference>
<dbReference type="VEuPathDB" id="FungiDB:C8Q69DRAFT_481483"/>
<gene>
    <name evidence="1" type="ORF">C8Q69DRAFT_481483</name>
</gene>
<dbReference type="AlphaFoldDB" id="A0A443HIN6"/>
<keyword evidence="2" id="KW-1185">Reference proteome</keyword>
<dbReference type="RefSeq" id="XP_028481348.1">
    <property type="nucleotide sequence ID" value="XM_028631600.1"/>
</dbReference>
<evidence type="ECO:0000313" key="2">
    <source>
        <dbReference type="Proteomes" id="UP000283841"/>
    </source>
</evidence>
<name>A0A443HIN6_BYSSP</name>
<comment type="caution">
    <text evidence="1">The sequence shown here is derived from an EMBL/GenBank/DDBJ whole genome shotgun (WGS) entry which is preliminary data.</text>
</comment>
<dbReference type="Proteomes" id="UP000283841">
    <property type="component" value="Unassembled WGS sequence"/>
</dbReference>
<evidence type="ECO:0000313" key="1">
    <source>
        <dbReference type="EMBL" id="RWQ91703.1"/>
    </source>
</evidence>
<dbReference type="GeneID" id="39600877"/>
<sequence>MCGLLDILYPWPVVSNLVSYLGVGDLLNLSRSNSSCRAALHGFPPPLHASSSGGTSFGGSVRPDIYVGEHQTAYWSGLKSLAQMTCSEPQHTKGNFSHMCKFCSMPVCDACIVKESFAKKNNAYRTRTRYLCVQCWANGTPHRGRNFTSSPPKVTPYTFAPGEGDFCRCTAKDGWLCSACRAQQCTDVDLQRQCCIGEGCSNHPGTDGDRRRICLWCDLPLFGGQTMIERWQGYGERYMNSTINIPDEIRTALEETSKLSPVEEAA</sequence>
<accession>A0A443HIN6</accession>
<protein>
    <submittedName>
        <fullName evidence="1">Uncharacterized protein</fullName>
    </submittedName>
</protein>